<dbReference type="Proteomes" id="UP000822688">
    <property type="component" value="Chromosome 11"/>
</dbReference>
<keyword evidence="3" id="KW-1185">Reference proteome</keyword>
<accession>A0A8T0GK43</accession>
<feature type="chain" id="PRO_5035798230" evidence="1">
    <location>
        <begin position="26"/>
        <end position="64"/>
    </location>
</feature>
<sequence length="64" mass="7549">MKSQRSHHPLITLHLLLHKLQSSLSNSPLNSTLKTQTMTWVQRKMLINEQTRPSYNSHLERSNR</sequence>
<protein>
    <submittedName>
        <fullName evidence="2">Uncharacterized protein</fullName>
    </submittedName>
</protein>
<proteinExistence type="predicted"/>
<evidence type="ECO:0000256" key="1">
    <source>
        <dbReference type="SAM" id="SignalP"/>
    </source>
</evidence>
<dbReference type="EMBL" id="CM026432">
    <property type="protein sequence ID" value="KAG0557462.1"/>
    <property type="molecule type" value="Genomic_DNA"/>
</dbReference>
<evidence type="ECO:0000313" key="2">
    <source>
        <dbReference type="EMBL" id="KAG0557462.1"/>
    </source>
</evidence>
<evidence type="ECO:0000313" key="3">
    <source>
        <dbReference type="Proteomes" id="UP000822688"/>
    </source>
</evidence>
<gene>
    <name evidence="2" type="ORF">KC19_11G132400</name>
</gene>
<reference evidence="2 3" key="1">
    <citation type="submission" date="2020-06" db="EMBL/GenBank/DDBJ databases">
        <title>WGS assembly of Ceratodon purpureus strain R40.</title>
        <authorList>
            <person name="Carey S.B."/>
            <person name="Jenkins J."/>
            <person name="Shu S."/>
            <person name="Lovell J.T."/>
            <person name="Sreedasyam A."/>
            <person name="Maumus F."/>
            <person name="Tiley G.P."/>
            <person name="Fernandez-Pozo N."/>
            <person name="Barry K."/>
            <person name="Chen C."/>
            <person name="Wang M."/>
            <person name="Lipzen A."/>
            <person name="Daum C."/>
            <person name="Saski C.A."/>
            <person name="Payton A.C."/>
            <person name="Mcbreen J.C."/>
            <person name="Conrad R.E."/>
            <person name="Kollar L.M."/>
            <person name="Olsson S."/>
            <person name="Huttunen S."/>
            <person name="Landis J.B."/>
            <person name="Wickett N.J."/>
            <person name="Johnson M.G."/>
            <person name="Rensing S.A."/>
            <person name="Grimwood J."/>
            <person name="Schmutz J."/>
            <person name="Mcdaniel S.F."/>
        </authorList>
    </citation>
    <scope>NUCLEOTIDE SEQUENCE [LARGE SCALE GENOMIC DNA]</scope>
    <source>
        <strain evidence="2 3">R40</strain>
    </source>
</reference>
<dbReference type="AlphaFoldDB" id="A0A8T0GK43"/>
<comment type="caution">
    <text evidence="2">The sequence shown here is derived from an EMBL/GenBank/DDBJ whole genome shotgun (WGS) entry which is preliminary data.</text>
</comment>
<name>A0A8T0GK43_CERPU</name>
<feature type="signal peptide" evidence="1">
    <location>
        <begin position="1"/>
        <end position="25"/>
    </location>
</feature>
<keyword evidence="1" id="KW-0732">Signal</keyword>
<organism evidence="2 3">
    <name type="scientific">Ceratodon purpureus</name>
    <name type="common">Fire moss</name>
    <name type="synonym">Dicranum purpureum</name>
    <dbReference type="NCBI Taxonomy" id="3225"/>
    <lineage>
        <taxon>Eukaryota</taxon>
        <taxon>Viridiplantae</taxon>
        <taxon>Streptophyta</taxon>
        <taxon>Embryophyta</taxon>
        <taxon>Bryophyta</taxon>
        <taxon>Bryophytina</taxon>
        <taxon>Bryopsida</taxon>
        <taxon>Dicranidae</taxon>
        <taxon>Pseudoditrichales</taxon>
        <taxon>Ditrichaceae</taxon>
        <taxon>Ceratodon</taxon>
    </lineage>
</organism>